<keyword evidence="2" id="KW-1185">Reference proteome</keyword>
<organism evidence="1 2">
    <name type="scientific">Araneus ventricosus</name>
    <name type="common">Orbweaver spider</name>
    <name type="synonym">Epeira ventricosa</name>
    <dbReference type="NCBI Taxonomy" id="182803"/>
    <lineage>
        <taxon>Eukaryota</taxon>
        <taxon>Metazoa</taxon>
        <taxon>Ecdysozoa</taxon>
        <taxon>Arthropoda</taxon>
        <taxon>Chelicerata</taxon>
        <taxon>Arachnida</taxon>
        <taxon>Araneae</taxon>
        <taxon>Araneomorphae</taxon>
        <taxon>Entelegynae</taxon>
        <taxon>Araneoidea</taxon>
        <taxon>Araneidae</taxon>
        <taxon>Araneus</taxon>
    </lineage>
</organism>
<gene>
    <name evidence="1" type="ORF">AVEN_102703_1</name>
</gene>
<dbReference type="EMBL" id="BGPR01145838">
    <property type="protein sequence ID" value="GBN76502.1"/>
    <property type="molecule type" value="Genomic_DNA"/>
</dbReference>
<dbReference type="AlphaFoldDB" id="A0A4Y2RL10"/>
<evidence type="ECO:0000313" key="2">
    <source>
        <dbReference type="Proteomes" id="UP000499080"/>
    </source>
</evidence>
<dbReference type="Proteomes" id="UP000499080">
    <property type="component" value="Unassembled WGS sequence"/>
</dbReference>
<comment type="caution">
    <text evidence="1">The sequence shown here is derived from an EMBL/GenBank/DDBJ whole genome shotgun (WGS) entry which is preliminary data.</text>
</comment>
<sequence length="74" mass="7818">VSHDAPTFRPLQQYGAGKKHLPPDIALNAGETILFPWLITLPSSIADHVSANAAIFQQRIRSATGQLAPSTGGV</sequence>
<accession>A0A4Y2RL10</accession>
<reference evidence="1 2" key="1">
    <citation type="journal article" date="2019" name="Sci. Rep.">
        <title>Orb-weaving spider Araneus ventricosus genome elucidates the spidroin gene catalogue.</title>
        <authorList>
            <person name="Kono N."/>
            <person name="Nakamura H."/>
            <person name="Ohtoshi R."/>
            <person name="Moran D.A.P."/>
            <person name="Shinohara A."/>
            <person name="Yoshida Y."/>
            <person name="Fujiwara M."/>
            <person name="Mori M."/>
            <person name="Tomita M."/>
            <person name="Arakawa K."/>
        </authorList>
    </citation>
    <scope>NUCLEOTIDE SEQUENCE [LARGE SCALE GENOMIC DNA]</scope>
</reference>
<proteinExistence type="predicted"/>
<protein>
    <submittedName>
        <fullName evidence="1">Uncharacterized protein</fullName>
    </submittedName>
</protein>
<evidence type="ECO:0000313" key="1">
    <source>
        <dbReference type="EMBL" id="GBN76502.1"/>
    </source>
</evidence>
<feature type="non-terminal residue" evidence="1">
    <location>
        <position position="1"/>
    </location>
</feature>
<name>A0A4Y2RL10_ARAVE</name>